<dbReference type="AlphaFoldDB" id="A0A0A9DDY0"/>
<reference evidence="1" key="1">
    <citation type="submission" date="2014-09" db="EMBL/GenBank/DDBJ databases">
        <authorList>
            <person name="Magalhaes I.L.F."/>
            <person name="Oliveira U."/>
            <person name="Santos F.R."/>
            <person name="Vidigal T.H.D.A."/>
            <person name="Brescovit A.D."/>
            <person name="Santos A.J."/>
        </authorList>
    </citation>
    <scope>NUCLEOTIDE SEQUENCE</scope>
    <source>
        <tissue evidence="1">Shoot tissue taken approximately 20 cm above the soil surface</tissue>
    </source>
</reference>
<protein>
    <submittedName>
        <fullName evidence="1">Uncharacterized protein</fullName>
    </submittedName>
</protein>
<reference evidence="1" key="2">
    <citation type="journal article" date="2015" name="Data Brief">
        <title>Shoot transcriptome of the giant reed, Arundo donax.</title>
        <authorList>
            <person name="Barrero R.A."/>
            <person name="Guerrero F.D."/>
            <person name="Moolhuijzen P."/>
            <person name="Goolsby J.A."/>
            <person name="Tidwell J."/>
            <person name="Bellgard S.E."/>
            <person name="Bellgard M.I."/>
        </authorList>
    </citation>
    <scope>NUCLEOTIDE SEQUENCE</scope>
    <source>
        <tissue evidence="1">Shoot tissue taken approximately 20 cm above the soil surface</tissue>
    </source>
</reference>
<dbReference type="EMBL" id="GBRH01214045">
    <property type="protein sequence ID" value="JAD83850.1"/>
    <property type="molecule type" value="Transcribed_RNA"/>
</dbReference>
<accession>A0A0A9DDY0</accession>
<organism evidence="1">
    <name type="scientific">Arundo donax</name>
    <name type="common">Giant reed</name>
    <name type="synonym">Donax arundinaceus</name>
    <dbReference type="NCBI Taxonomy" id="35708"/>
    <lineage>
        <taxon>Eukaryota</taxon>
        <taxon>Viridiplantae</taxon>
        <taxon>Streptophyta</taxon>
        <taxon>Embryophyta</taxon>
        <taxon>Tracheophyta</taxon>
        <taxon>Spermatophyta</taxon>
        <taxon>Magnoliopsida</taxon>
        <taxon>Liliopsida</taxon>
        <taxon>Poales</taxon>
        <taxon>Poaceae</taxon>
        <taxon>PACMAD clade</taxon>
        <taxon>Arundinoideae</taxon>
        <taxon>Arundineae</taxon>
        <taxon>Arundo</taxon>
    </lineage>
</organism>
<sequence>MGIGNGVAEWLVVGCRY</sequence>
<name>A0A0A9DDY0_ARUDO</name>
<evidence type="ECO:0000313" key="1">
    <source>
        <dbReference type="EMBL" id="JAD83850.1"/>
    </source>
</evidence>
<proteinExistence type="predicted"/>